<feature type="compositionally biased region" description="Basic and acidic residues" evidence="1">
    <location>
        <begin position="76"/>
        <end position="88"/>
    </location>
</feature>
<name>K4LWR4_THEPS</name>
<dbReference type="HOGENOM" id="CLU_195995_0_0_9"/>
<dbReference type="KEGG" id="tpz:Tph_c22390"/>
<organism evidence="2 3">
    <name type="scientific">Thermacetogenium phaeum (strain ATCC BAA-254 / DSM 26808 / PB)</name>
    <dbReference type="NCBI Taxonomy" id="1089553"/>
    <lineage>
        <taxon>Bacteria</taxon>
        <taxon>Bacillati</taxon>
        <taxon>Bacillota</taxon>
        <taxon>Clostridia</taxon>
        <taxon>Thermoanaerobacterales</taxon>
        <taxon>Thermoanaerobacteraceae</taxon>
        <taxon>Thermacetogenium</taxon>
    </lineage>
</organism>
<evidence type="ECO:0000256" key="1">
    <source>
        <dbReference type="SAM" id="MobiDB-lite"/>
    </source>
</evidence>
<dbReference type="Proteomes" id="UP000000467">
    <property type="component" value="Chromosome"/>
</dbReference>
<sequence length="88" mass="9770">MREINIDLGPSIGTGDIEIIKAATSKLAPGDHLLLHLEAADAHETDRILSLLEKENLDYQTHGSHSGRHFTIIATPREKKQEATKRPH</sequence>
<protein>
    <submittedName>
        <fullName evidence="2">Uncharacterized protein</fullName>
    </submittedName>
</protein>
<gene>
    <name evidence="2" type="ordered locus">Tph_c22390</name>
</gene>
<accession>K4LWR4</accession>
<evidence type="ECO:0000313" key="3">
    <source>
        <dbReference type="Proteomes" id="UP000000467"/>
    </source>
</evidence>
<reference evidence="2 3" key="1">
    <citation type="journal article" date="2012" name="BMC Genomics">
        <title>Genome-guided analysis of physiological and morphological traits of the fermentative acetate oxidizer Thermacetogenium phaeum.</title>
        <authorList>
            <person name="Oehler D."/>
            <person name="Poehlein A."/>
            <person name="Leimbach A."/>
            <person name="Muller N."/>
            <person name="Daniel R."/>
            <person name="Gottschalk G."/>
            <person name="Schink B."/>
        </authorList>
    </citation>
    <scope>NUCLEOTIDE SEQUENCE [LARGE SCALE GENOMIC DNA]</scope>
    <source>
        <strain evidence="3">ATCC BAA-254 / DSM 26808 / PB</strain>
    </source>
</reference>
<dbReference type="RefSeq" id="WP_015051301.1">
    <property type="nucleotide sequence ID" value="NC_018870.1"/>
</dbReference>
<dbReference type="OrthoDB" id="1725415at2"/>
<dbReference type="eggNOG" id="ENOG5033DKP">
    <property type="taxonomic scope" value="Bacteria"/>
</dbReference>
<dbReference type="EMBL" id="CP003732">
    <property type="protein sequence ID" value="AFV12429.1"/>
    <property type="molecule type" value="Genomic_DNA"/>
</dbReference>
<feature type="region of interest" description="Disordered" evidence="1">
    <location>
        <begin position="60"/>
        <end position="88"/>
    </location>
</feature>
<keyword evidence="3" id="KW-1185">Reference proteome</keyword>
<dbReference type="AlphaFoldDB" id="K4LWR4"/>
<proteinExistence type="predicted"/>
<evidence type="ECO:0000313" key="2">
    <source>
        <dbReference type="EMBL" id="AFV12429.1"/>
    </source>
</evidence>